<dbReference type="PANTHER" id="PTHR10071">
    <property type="entry name" value="TRANSCRIPTION FACTOR GATA FAMILY MEMBER"/>
    <property type="match status" value="1"/>
</dbReference>
<evidence type="ECO:0000259" key="7">
    <source>
        <dbReference type="PROSITE" id="PS50114"/>
    </source>
</evidence>
<dbReference type="Gene3D" id="3.30.50.10">
    <property type="entry name" value="Erythroid Transcription Factor GATA-1, subunit A"/>
    <property type="match status" value="2"/>
</dbReference>
<comment type="subcellular location">
    <subcellularLocation>
        <location evidence="1">Nucleus</location>
    </subcellularLocation>
</comment>
<reference evidence="8 9" key="2">
    <citation type="submission" date="2016-08" db="EMBL/GenBank/DDBJ databases">
        <title>Pervasive Adenine N6-methylation of Active Genes in Fungi.</title>
        <authorList>
            <consortium name="DOE Joint Genome Institute"/>
            <person name="Mondo S.J."/>
            <person name="Dannebaum R.O."/>
            <person name="Kuo R.C."/>
            <person name="Labutti K."/>
            <person name="Haridas S."/>
            <person name="Kuo A."/>
            <person name="Salamov A."/>
            <person name="Ahrendt S.R."/>
            <person name="Lipzen A."/>
            <person name="Sullivan W."/>
            <person name="Andreopoulos W.B."/>
            <person name="Clum A."/>
            <person name="Lindquist E."/>
            <person name="Daum C."/>
            <person name="Ramamoorthy G.K."/>
            <person name="Gryganskyi A."/>
            <person name="Culley D."/>
            <person name="Magnuson J.K."/>
            <person name="James T.Y."/>
            <person name="O'Malley M.A."/>
            <person name="Stajich J.E."/>
            <person name="Spatafora J.W."/>
            <person name="Visel A."/>
            <person name="Grigoriev I.V."/>
        </authorList>
    </citation>
    <scope>NUCLEOTIDE SEQUENCE [LARGE SCALE GENOMIC DNA]</scope>
    <source>
        <strain evidence="9">finn</strain>
    </source>
</reference>
<dbReference type="GO" id="GO:0000122">
    <property type="term" value="P:negative regulation of transcription by RNA polymerase II"/>
    <property type="evidence" value="ECO:0007669"/>
    <property type="project" value="TreeGrafter"/>
</dbReference>
<dbReference type="SMART" id="SM00401">
    <property type="entry name" value="ZnF_GATA"/>
    <property type="match status" value="2"/>
</dbReference>
<dbReference type="SUPFAM" id="SSF57716">
    <property type="entry name" value="Glucocorticoid receptor-like (DNA-binding domain)"/>
    <property type="match status" value="2"/>
</dbReference>
<reference evidence="8 9" key="1">
    <citation type="submission" date="2016-08" db="EMBL/GenBank/DDBJ databases">
        <title>Genomes of anaerobic fungi encode conserved fungal cellulosomes for biomass hydrolysis.</title>
        <authorList>
            <consortium name="DOE Joint Genome Institute"/>
            <person name="Haitjema C.H."/>
            <person name="Gilmore S.P."/>
            <person name="Henske J.K."/>
            <person name="Solomon K.V."/>
            <person name="De Groot R."/>
            <person name="Kuo A."/>
            <person name="Mondo S.J."/>
            <person name="Salamov A.A."/>
            <person name="Labutti K."/>
            <person name="Zhao Z."/>
            <person name="Chiniquy J."/>
            <person name="Barry K."/>
            <person name="Brewer H.M."/>
            <person name="Purvine S.O."/>
            <person name="Wright A.T."/>
            <person name="Boxma B."/>
            <person name="Van Alen T."/>
            <person name="Hackstein J.H."/>
            <person name="Baker S.E."/>
            <person name="Grigoriev I.V."/>
            <person name="O'Malley M.A."/>
        </authorList>
    </citation>
    <scope>NUCLEOTIDE SEQUENCE [LARGE SCALE GENOMIC DNA]</scope>
    <source>
        <strain evidence="9">finn</strain>
    </source>
</reference>
<feature type="domain" description="GATA-type" evidence="7">
    <location>
        <begin position="180"/>
        <end position="224"/>
    </location>
</feature>
<evidence type="ECO:0000256" key="2">
    <source>
        <dbReference type="ARBA" id="ARBA00022723"/>
    </source>
</evidence>
<dbReference type="GO" id="GO:0008270">
    <property type="term" value="F:zinc ion binding"/>
    <property type="evidence" value="ECO:0007669"/>
    <property type="project" value="UniProtKB-KW"/>
</dbReference>
<dbReference type="OrthoDB" id="5597699at2759"/>
<dbReference type="STRING" id="1754191.A0A1Y1V826"/>
<dbReference type="PROSITE" id="PS00344">
    <property type="entry name" value="GATA_ZN_FINGER_1"/>
    <property type="match status" value="1"/>
</dbReference>
<dbReference type="GO" id="GO:0000978">
    <property type="term" value="F:RNA polymerase II cis-regulatory region sequence-specific DNA binding"/>
    <property type="evidence" value="ECO:0007669"/>
    <property type="project" value="TreeGrafter"/>
</dbReference>
<evidence type="ECO:0000313" key="9">
    <source>
        <dbReference type="Proteomes" id="UP000193719"/>
    </source>
</evidence>
<dbReference type="GO" id="GO:0000981">
    <property type="term" value="F:DNA-binding transcription factor activity, RNA polymerase II-specific"/>
    <property type="evidence" value="ECO:0007669"/>
    <property type="project" value="TreeGrafter"/>
</dbReference>
<evidence type="ECO:0000256" key="6">
    <source>
        <dbReference type="PROSITE-ProRule" id="PRU00094"/>
    </source>
</evidence>
<dbReference type="CDD" id="cd00202">
    <property type="entry name" value="ZnF_GATA"/>
    <property type="match status" value="2"/>
</dbReference>
<keyword evidence="3 6" id="KW-0863">Zinc-finger</keyword>
<keyword evidence="5" id="KW-0539">Nucleus</keyword>
<dbReference type="Proteomes" id="UP000193719">
    <property type="component" value="Unassembled WGS sequence"/>
</dbReference>
<evidence type="ECO:0000256" key="4">
    <source>
        <dbReference type="ARBA" id="ARBA00022833"/>
    </source>
</evidence>
<evidence type="ECO:0000256" key="5">
    <source>
        <dbReference type="ARBA" id="ARBA00023242"/>
    </source>
</evidence>
<proteinExistence type="predicted"/>
<keyword evidence="4" id="KW-0862">Zinc</keyword>
<evidence type="ECO:0000313" key="8">
    <source>
        <dbReference type="EMBL" id="ORX48991.1"/>
    </source>
</evidence>
<keyword evidence="2" id="KW-0479">Metal-binding</keyword>
<organism evidence="8 9">
    <name type="scientific">Piromyces finnis</name>
    <dbReference type="NCBI Taxonomy" id="1754191"/>
    <lineage>
        <taxon>Eukaryota</taxon>
        <taxon>Fungi</taxon>
        <taxon>Fungi incertae sedis</taxon>
        <taxon>Chytridiomycota</taxon>
        <taxon>Chytridiomycota incertae sedis</taxon>
        <taxon>Neocallimastigomycetes</taxon>
        <taxon>Neocallimastigales</taxon>
        <taxon>Neocallimastigaceae</taxon>
        <taxon>Piromyces</taxon>
    </lineage>
</organism>
<dbReference type="PROSITE" id="PS50114">
    <property type="entry name" value="GATA_ZN_FINGER_2"/>
    <property type="match status" value="2"/>
</dbReference>
<dbReference type="EMBL" id="MCFH01000025">
    <property type="protein sequence ID" value="ORX48991.1"/>
    <property type="molecule type" value="Genomic_DNA"/>
</dbReference>
<dbReference type="InterPro" id="IPR000679">
    <property type="entry name" value="Znf_GATA"/>
</dbReference>
<dbReference type="Pfam" id="PF00320">
    <property type="entry name" value="GATA"/>
    <property type="match status" value="2"/>
</dbReference>
<evidence type="ECO:0000256" key="1">
    <source>
        <dbReference type="ARBA" id="ARBA00004123"/>
    </source>
</evidence>
<gene>
    <name evidence="8" type="ORF">BCR36DRAFT_354163</name>
</gene>
<comment type="caution">
    <text evidence="8">The sequence shown here is derived from an EMBL/GenBank/DDBJ whole genome shotgun (WGS) entry which is preliminary data.</text>
</comment>
<keyword evidence="9" id="KW-1185">Reference proteome</keyword>
<dbReference type="GO" id="GO:0045944">
    <property type="term" value="P:positive regulation of transcription by RNA polymerase II"/>
    <property type="evidence" value="ECO:0007669"/>
    <property type="project" value="TreeGrafter"/>
</dbReference>
<dbReference type="PRINTS" id="PR00619">
    <property type="entry name" value="GATAZNFINGER"/>
</dbReference>
<dbReference type="PANTHER" id="PTHR10071:SF281">
    <property type="entry name" value="BOX A-BINDING FACTOR-RELATED"/>
    <property type="match status" value="1"/>
</dbReference>
<dbReference type="GO" id="GO:0005634">
    <property type="term" value="C:nucleus"/>
    <property type="evidence" value="ECO:0007669"/>
    <property type="project" value="UniProtKB-SubCell"/>
</dbReference>
<dbReference type="InterPro" id="IPR039355">
    <property type="entry name" value="Transcription_factor_GATA"/>
</dbReference>
<name>A0A1Y1V826_9FUNG</name>
<evidence type="ECO:0000256" key="3">
    <source>
        <dbReference type="ARBA" id="ARBA00022771"/>
    </source>
</evidence>
<dbReference type="AlphaFoldDB" id="A0A1Y1V826"/>
<protein>
    <recommendedName>
        <fullName evidence="7">GATA-type domain-containing protein</fullName>
    </recommendedName>
</protein>
<feature type="domain" description="GATA-type" evidence="7">
    <location>
        <begin position="120"/>
        <end position="159"/>
    </location>
</feature>
<dbReference type="InterPro" id="IPR013088">
    <property type="entry name" value="Znf_NHR/GATA"/>
</dbReference>
<sequence>MCTNDYQDNHSTSNFKNHSFFDKEGNQFIDSFLCSDHHHHSTRNLACIKTEPLDKKKVKSFIKNKIGERIIKKNKNKLLNEKETKFTSDKFQDIKSIQNECSKYQYYIDTENDTEFISIKECSNCRTRITPTWRRGKKDDLLCNACGLYEKQNKKSRPFEKIGNGLIKLCKDNNTIKHICSNCKAMKSPTWRKGLEGQILCNACGLFLKQHNMDRPCKKKNRTS</sequence>
<accession>A0A1Y1V826</accession>